<feature type="compositionally biased region" description="Polar residues" evidence="1">
    <location>
        <begin position="1"/>
        <end position="12"/>
    </location>
</feature>
<keyword evidence="3" id="KW-1185">Reference proteome</keyword>
<evidence type="ECO:0000313" key="2">
    <source>
        <dbReference type="EMBL" id="CAB9507107.1"/>
    </source>
</evidence>
<sequence>MTKQTSSSSMLEQQRKRVTFGSNSASEAPELYALDAEQCEVLWFSRAELAKVYVSLRKTLRKKGTLDESRYTRRGLEQMLNKGLPEIRKNSVQAILQIQAAHKKRNDSSMGDVSQSLAAISMELNRDSVSRGILLGARDMAEARRVYAVSSMTMNSAKIADCYSTPTATTAAAASAAACEARCDAIEQRTATAARSA</sequence>
<comment type="caution">
    <text evidence="2">The sequence shown here is derived from an EMBL/GenBank/DDBJ whole genome shotgun (WGS) entry which is preliminary data.</text>
</comment>
<dbReference type="Proteomes" id="UP001153069">
    <property type="component" value="Unassembled WGS sequence"/>
</dbReference>
<gene>
    <name evidence="2" type="ORF">SEMRO_293_G109860.1</name>
</gene>
<dbReference type="AlphaFoldDB" id="A0A9N8DQ65"/>
<dbReference type="EMBL" id="CAICTM010000292">
    <property type="protein sequence ID" value="CAB9507107.1"/>
    <property type="molecule type" value="Genomic_DNA"/>
</dbReference>
<name>A0A9N8DQ65_9STRA</name>
<reference evidence="2" key="1">
    <citation type="submission" date="2020-06" db="EMBL/GenBank/DDBJ databases">
        <authorList>
            <consortium name="Plant Systems Biology data submission"/>
        </authorList>
    </citation>
    <scope>NUCLEOTIDE SEQUENCE</scope>
    <source>
        <strain evidence="2">D6</strain>
    </source>
</reference>
<proteinExistence type="predicted"/>
<organism evidence="2 3">
    <name type="scientific">Seminavis robusta</name>
    <dbReference type="NCBI Taxonomy" id="568900"/>
    <lineage>
        <taxon>Eukaryota</taxon>
        <taxon>Sar</taxon>
        <taxon>Stramenopiles</taxon>
        <taxon>Ochrophyta</taxon>
        <taxon>Bacillariophyta</taxon>
        <taxon>Bacillariophyceae</taxon>
        <taxon>Bacillariophycidae</taxon>
        <taxon>Naviculales</taxon>
        <taxon>Naviculaceae</taxon>
        <taxon>Seminavis</taxon>
    </lineage>
</organism>
<feature type="region of interest" description="Disordered" evidence="1">
    <location>
        <begin position="1"/>
        <end position="22"/>
    </location>
</feature>
<evidence type="ECO:0000256" key="1">
    <source>
        <dbReference type="SAM" id="MobiDB-lite"/>
    </source>
</evidence>
<evidence type="ECO:0000313" key="3">
    <source>
        <dbReference type="Proteomes" id="UP001153069"/>
    </source>
</evidence>
<protein>
    <submittedName>
        <fullName evidence="2">Uncharacterized protein</fullName>
    </submittedName>
</protein>
<accession>A0A9N8DQ65</accession>